<evidence type="ECO:0000256" key="1">
    <source>
        <dbReference type="ARBA" id="ARBA00009004"/>
    </source>
</evidence>
<dbReference type="Pfam" id="PF07449">
    <property type="entry name" value="HyaE"/>
    <property type="match status" value="1"/>
</dbReference>
<dbReference type="SUPFAM" id="SSF52833">
    <property type="entry name" value="Thioredoxin-like"/>
    <property type="match status" value="1"/>
</dbReference>
<dbReference type="Gene3D" id="3.40.30.10">
    <property type="entry name" value="Glutaredoxin"/>
    <property type="match status" value="1"/>
</dbReference>
<keyword evidence="4" id="KW-1185">Reference proteome</keyword>
<protein>
    <recommendedName>
        <fullName evidence="2">Hydrogenase expression/formation protein</fullName>
    </recommendedName>
</protein>
<dbReference type="InterPro" id="IPR010893">
    <property type="entry name" value="NiFe-hyd_mat_HyaE"/>
</dbReference>
<comment type="similarity">
    <text evidence="1 2">Belongs to the HupG/HyaE family.</text>
</comment>
<reference evidence="4" key="1">
    <citation type="submission" date="2015-03" db="EMBL/GenBank/DDBJ databases">
        <title>Draft genome sequence of a novel methanotroph (Sn10-6) isolated from flooded ricefield rhizosphere in India.</title>
        <authorList>
            <person name="Pandit P.S."/>
            <person name="Pore S.D."/>
            <person name="Arora P."/>
            <person name="Kapse N.G."/>
            <person name="Dhakephalkar P.K."/>
            <person name="Rahalkar M.C."/>
        </authorList>
    </citation>
    <scope>NUCLEOTIDE SEQUENCE [LARGE SCALE GENOMIC DNA]</scope>
    <source>
        <strain evidence="4">Sn10-6</strain>
    </source>
</reference>
<dbReference type="AlphaFoldDB" id="A0A0F3IM26"/>
<sequence>MNKALVSGLAVLTAENFDFFVYGHDNVVLFFSNNPALFPESHDVAVILPELLKRFAGRLHAALIDTTIERELQARFRFTSWPSLVFLRRGEYLGTITGIQDWSGFCAEFERILALSPSEPPAFNLASACQGVA</sequence>
<dbReference type="InterPro" id="IPR036249">
    <property type="entry name" value="Thioredoxin-like_sf"/>
</dbReference>
<evidence type="ECO:0000313" key="3">
    <source>
        <dbReference type="EMBL" id="KJV06599.1"/>
    </source>
</evidence>
<evidence type="ECO:0000256" key="2">
    <source>
        <dbReference type="PIRNR" id="PIRNR038934"/>
    </source>
</evidence>
<dbReference type="OrthoDB" id="6560050at2"/>
<name>A0A0F3IM26_9GAMM</name>
<dbReference type="Proteomes" id="UP000033684">
    <property type="component" value="Unassembled WGS sequence"/>
</dbReference>
<proteinExistence type="inferred from homology"/>
<evidence type="ECO:0000313" key="4">
    <source>
        <dbReference type="Proteomes" id="UP000033684"/>
    </source>
</evidence>
<organism evidence="3 4">
    <name type="scientific">Methylocucumis oryzae</name>
    <dbReference type="NCBI Taxonomy" id="1632867"/>
    <lineage>
        <taxon>Bacteria</taxon>
        <taxon>Pseudomonadati</taxon>
        <taxon>Pseudomonadota</taxon>
        <taxon>Gammaproteobacteria</taxon>
        <taxon>Methylococcales</taxon>
        <taxon>Methylococcaceae</taxon>
        <taxon>Methylocucumis</taxon>
    </lineage>
</organism>
<comment type="caution">
    <text evidence="3">The sequence shown here is derived from an EMBL/GenBank/DDBJ whole genome shotgun (WGS) entry which is preliminary data.</text>
</comment>
<reference evidence="3 4" key="2">
    <citation type="journal article" date="2016" name="Microb. Ecol.">
        <title>Genome Characteristics of a Novel Type I Methanotroph (Sn10-6) Isolated from a Flooded Indian Rice Field.</title>
        <authorList>
            <person name="Rahalkar M.C."/>
            <person name="Pandit P.S."/>
            <person name="Dhakephalkar P.K."/>
            <person name="Pore S."/>
            <person name="Arora P."/>
            <person name="Kapse N."/>
        </authorList>
    </citation>
    <scope>NUCLEOTIDE SEQUENCE [LARGE SCALE GENOMIC DNA]</scope>
    <source>
        <strain evidence="3 4">Sn10-6</strain>
    </source>
</reference>
<dbReference type="RefSeq" id="WP_045779138.1">
    <property type="nucleotide sequence ID" value="NZ_LAJX01000099.1"/>
</dbReference>
<accession>A0A0F3IM26</accession>
<dbReference type="EMBL" id="LAJX01000099">
    <property type="protein sequence ID" value="KJV06599.1"/>
    <property type="molecule type" value="Genomic_DNA"/>
</dbReference>
<gene>
    <name evidence="3" type="ORF">VZ94_10095</name>
</gene>
<dbReference type="PIRSF" id="PIRSF038934">
    <property type="entry name" value="HyaE_HupG"/>
    <property type="match status" value="1"/>
</dbReference>